<feature type="transmembrane region" description="Helical" evidence="8">
    <location>
        <begin position="144"/>
        <end position="167"/>
    </location>
</feature>
<dbReference type="InterPro" id="IPR011701">
    <property type="entry name" value="MFS"/>
</dbReference>
<feature type="domain" description="Major facilitator superfamily (MFS) profile" evidence="9">
    <location>
        <begin position="20"/>
        <end position="500"/>
    </location>
</feature>
<dbReference type="RefSeq" id="WP_093265973.1">
    <property type="nucleotide sequence ID" value="NZ_FNOK01000012.1"/>
</dbReference>
<protein>
    <submittedName>
        <fullName evidence="10">MFS transporter, DHA2 family, multidrug resistance protein</fullName>
    </submittedName>
</protein>
<dbReference type="GO" id="GO:0005886">
    <property type="term" value="C:plasma membrane"/>
    <property type="evidence" value="ECO:0007669"/>
    <property type="project" value="UniProtKB-SubCell"/>
</dbReference>
<dbReference type="Gene3D" id="1.20.1720.10">
    <property type="entry name" value="Multidrug resistance protein D"/>
    <property type="match status" value="1"/>
</dbReference>
<feature type="transmembrane region" description="Helical" evidence="8">
    <location>
        <begin position="111"/>
        <end position="132"/>
    </location>
</feature>
<evidence type="ECO:0000256" key="7">
    <source>
        <dbReference type="SAM" id="MobiDB-lite"/>
    </source>
</evidence>
<proteinExistence type="predicted"/>
<dbReference type="Gene3D" id="1.20.1250.20">
    <property type="entry name" value="MFS general substrate transporter like domains"/>
    <property type="match status" value="1"/>
</dbReference>
<feature type="transmembrane region" description="Helical" evidence="8">
    <location>
        <begin position="363"/>
        <end position="389"/>
    </location>
</feature>
<dbReference type="Proteomes" id="UP000199529">
    <property type="component" value="Unassembled WGS sequence"/>
</dbReference>
<organism evidence="10 11">
    <name type="scientific">Saccharopolyspora shandongensis</name>
    <dbReference type="NCBI Taxonomy" id="418495"/>
    <lineage>
        <taxon>Bacteria</taxon>
        <taxon>Bacillati</taxon>
        <taxon>Actinomycetota</taxon>
        <taxon>Actinomycetes</taxon>
        <taxon>Pseudonocardiales</taxon>
        <taxon>Pseudonocardiaceae</taxon>
        <taxon>Saccharopolyspora</taxon>
    </lineage>
</organism>
<evidence type="ECO:0000259" key="9">
    <source>
        <dbReference type="PROSITE" id="PS50850"/>
    </source>
</evidence>
<sequence length="545" mass="55835">MSTAPAARECRLSPRRRWAALSILAIAVFVLAIDNTVLYLAVPSLTADLAPTATQILWIGDVYSLALAGLLIVMGSLADRIGRKRLLLIGSAAFGAASLLAALSTSAAMLIAARLLLGIAGAALMPSTLSLIRNIFTDRSERTRAIAIWSAAVGAGAAIGPLMGGALLEHFSWGSVFLINLPIMAVLIVGGAWLLPESRDPAPGPFDPASALLSMAAIVPVVWAIKHTLASGIDLAGVAALVAGIVAGVVFVRRQRRLDSPLIDVALFARPAFSGSVLSCFLAVFALVGLLFFFSQYLQLVRGFSPLQAGLGELPTTLSAIAVVAVVGRVTRRLGVGRAIAVSLLLVSAGLVGVAVAEGLPGYVWLALALVAVGLGVGLGQTVATDAVVSSVPPRKAGAASAVAETAFELSAAMGIAILGSIVSLVYRAGMTLPAELDPLQREAITESLASATAALPPDSPVLDAARQAFTEAMQTTSLIAAAITLAAAVVAWRTIPSTVDAERTPASPVHEARTGRPSDRLVQSELSPSSSTGDSRRGSERAHG</sequence>
<feature type="transmembrane region" description="Helical" evidence="8">
    <location>
        <begin position="18"/>
        <end position="41"/>
    </location>
</feature>
<dbReference type="PANTHER" id="PTHR42718:SF47">
    <property type="entry name" value="METHYL VIOLOGEN RESISTANCE PROTEIN SMVA"/>
    <property type="match status" value="1"/>
</dbReference>
<keyword evidence="3" id="KW-1003">Cell membrane</keyword>
<dbReference type="PROSITE" id="PS50850">
    <property type="entry name" value="MFS"/>
    <property type="match status" value="1"/>
</dbReference>
<evidence type="ECO:0000313" key="10">
    <source>
        <dbReference type="EMBL" id="SDX57616.1"/>
    </source>
</evidence>
<dbReference type="InterPro" id="IPR020846">
    <property type="entry name" value="MFS_dom"/>
</dbReference>
<keyword evidence="6 8" id="KW-0472">Membrane</keyword>
<evidence type="ECO:0000256" key="1">
    <source>
        <dbReference type="ARBA" id="ARBA00004651"/>
    </source>
</evidence>
<name>A0A1H3CU54_9PSEU</name>
<feature type="transmembrane region" description="Helical" evidence="8">
    <location>
        <begin position="53"/>
        <end position="74"/>
    </location>
</feature>
<evidence type="ECO:0000256" key="8">
    <source>
        <dbReference type="SAM" id="Phobius"/>
    </source>
</evidence>
<feature type="transmembrane region" description="Helical" evidence="8">
    <location>
        <begin position="86"/>
        <end position="105"/>
    </location>
</feature>
<feature type="transmembrane region" description="Helical" evidence="8">
    <location>
        <begin position="173"/>
        <end position="194"/>
    </location>
</feature>
<feature type="region of interest" description="Disordered" evidence="7">
    <location>
        <begin position="501"/>
        <end position="545"/>
    </location>
</feature>
<feature type="transmembrane region" description="Helical" evidence="8">
    <location>
        <begin position="410"/>
        <end position="430"/>
    </location>
</feature>
<feature type="compositionally biased region" description="Basic and acidic residues" evidence="7">
    <location>
        <begin position="535"/>
        <end position="545"/>
    </location>
</feature>
<dbReference type="AlphaFoldDB" id="A0A1H3CU54"/>
<keyword evidence="4 8" id="KW-0812">Transmembrane</keyword>
<feature type="transmembrane region" description="Helical" evidence="8">
    <location>
        <begin position="339"/>
        <end position="357"/>
    </location>
</feature>
<dbReference type="GO" id="GO:0022857">
    <property type="term" value="F:transmembrane transporter activity"/>
    <property type="evidence" value="ECO:0007669"/>
    <property type="project" value="InterPro"/>
</dbReference>
<evidence type="ECO:0000256" key="3">
    <source>
        <dbReference type="ARBA" id="ARBA00022475"/>
    </source>
</evidence>
<comment type="subcellular location">
    <subcellularLocation>
        <location evidence="1">Cell membrane</location>
        <topology evidence="1">Multi-pass membrane protein</topology>
    </subcellularLocation>
</comment>
<keyword evidence="11" id="KW-1185">Reference proteome</keyword>
<reference evidence="11" key="1">
    <citation type="submission" date="2016-10" db="EMBL/GenBank/DDBJ databases">
        <authorList>
            <person name="Varghese N."/>
            <person name="Submissions S."/>
        </authorList>
    </citation>
    <scope>NUCLEOTIDE SEQUENCE [LARGE SCALE GENOMIC DNA]</scope>
    <source>
        <strain evidence="11">CGMCC 4.3530</strain>
    </source>
</reference>
<feature type="compositionally biased region" description="Polar residues" evidence="7">
    <location>
        <begin position="525"/>
        <end position="534"/>
    </location>
</feature>
<accession>A0A1H3CU54</accession>
<evidence type="ECO:0000256" key="6">
    <source>
        <dbReference type="ARBA" id="ARBA00023136"/>
    </source>
</evidence>
<dbReference type="PANTHER" id="PTHR42718">
    <property type="entry name" value="MAJOR FACILITATOR SUPERFAMILY MULTIDRUG TRANSPORTER MFSC"/>
    <property type="match status" value="1"/>
</dbReference>
<dbReference type="CDD" id="cd17321">
    <property type="entry name" value="MFS_MMR_MDR_like"/>
    <property type="match status" value="1"/>
</dbReference>
<keyword evidence="2" id="KW-0813">Transport</keyword>
<feature type="compositionally biased region" description="Basic and acidic residues" evidence="7">
    <location>
        <begin position="511"/>
        <end position="520"/>
    </location>
</feature>
<feature type="transmembrane region" description="Helical" evidence="8">
    <location>
        <begin position="231"/>
        <end position="252"/>
    </location>
</feature>
<feature type="transmembrane region" description="Helical" evidence="8">
    <location>
        <begin position="273"/>
        <end position="295"/>
    </location>
</feature>
<feature type="transmembrane region" description="Helical" evidence="8">
    <location>
        <begin position="307"/>
        <end position="327"/>
    </location>
</feature>
<evidence type="ECO:0000256" key="5">
    <source>
        <dbReference type="ARBA" id="ARBA00022989"/>
    </source>
</evidence>
<dbReference type="OrthoDB" id="4172724at2"/>
<dbReference type="InterPro" id="IPR036259">
    <property type="entry name" value="MFS_trans_sf"/>
</dbReference>
<dbReference type="Pfam" id="PF07690">
    <property type="entry name" value="MFS_1"/>
    <property type="match status" value="1"/>
</dbReference>
<gene>
    <name evidence="10" type="ORF">SAMN05216215_1012152</name>
</gene>
<evidence type="ECO:0000313" key="11">
    <source>
        <dbReference type="Proteomes" id="UP000199529"/>
    </source>
</evidence>
<evidence type="ECO:0000256" key="4">
    <source>
        <dbReference type="ARBA" id="ARBA00022692"/>
    </source>
</evidence>
<dbReference type="SUPFAM" id="SSF103473">
    <property type="entry name" value="MFS general substrate transporter"/>
    <property type="match status" value="1"/>
</dbReference>
<dbReference type="STRING" id="418495.SAMN05216215_1012152"/>
<dbReference type="PRINTS" id="PR01036">
    <property type="entry name" value="TCRTETB"/>
</dbReference>
<evidence type="ECO:0000256" key="2">
    <source>
        <dbReference type="ARBA" id="ARBA00022448"/>
    </source>
</evidence>
<dbReference type="EMBL" id="FNOK01000012">
    <property type="protein sequence ID" value="SDX57616.1"/>
    <property type="molecule type" value="Genomic_DNA"/>
</dbReference>
<keyword evidence="5 8" id="KW-1133">Transmembrane helix</keyword>
<feature type="transmembrane region" description="Helical" evidence="8">
    <location>
        <begin position="206"/>
        <end position="225"/>
    </location>
</feature>